<evidence type="ECO:0000256" key="1">
    <source>
        <dbReference type="ARBA" id="ARBA00007100"/>
    </source>
</evidence>
<organism evidence="3 4">
    <name type="scientific">Actinomycetospora atypica</name>
    <dbReference type="NCBI Taxonomy" id="1290095"/>
    <lineage>
        <taxon>Bacteria</taxon>
        <taxon>Bacillati</taxon>
        <taxon>Actinomycetota</taxon>
        <taxon>Actinomycetes</taxon>
        <taxon>Pseudonocardiales</taxon>
        <taxon>Pseudonocardiaceae</taxon>
        <taxon>Actinomycetospora</taxon>
    </lineage>
</organism>
<gene>
    <name evidence="3" type="ORF">ACFPBZ_01555</name>
</gene>
<evidence type="ECO:0000259" key="2">
    <source>
        <dbReference type="Pfam" id="PF13369"/>
    </source>
</evidence>
<dbReference type="Proteomes" id="UP001595947">
    <property type="component" value="Unassembled WGS sequence"/>
</dbReference>
<keyword evidence="4" id="KW-1185">Reference proteome</keyword>
<accession>A0ABV9YG96</accession>
<comment type="similarity">
    <text evidence="1">Belongs to the UPF0162 family.</text>
</comment>
<sequence length="272" mass="29361">MPDDPADRTPPPDPQGSAAAVARFGGLVATGRPPLDRAALEIARIARPDADVSAALAELDRLAAGVTSVDDLVVRLYSEEGFRGNSENYYDPRNSSLVEVLERRVGIPISLAVVVIEVGRRAGLTLEPVGLPGHFLVRPAGSVWHLDPFTGTLLDEADCRALFVAATGASGAGFRPELLEPIGVESVLLRMLTNLRFVHRAAGRLPELQRVLEARLHLPGVSGEELVELAATFGHRGEYLHAARMLEAWAERRPRAAALLARHARAWRAHLN</sequence>
<evidence type="ECO:0000313" key="3">
    <source>
        <dbReference type="EMBL" id="MFC5060876.1"/>
    </source>
</evidence>
<dbReference type="Pfam" id="PF13369">
    <property type="entry name" value="Transglut_core2"/>
    <property type="match status" value="1"/>
</dbReference>
<evidence type="ECO:0000313" key="4">
    <source>
        <dbReference type="Proteomes" id="UP001595947"/>
    </source>
</evidence>
<feature type="domain" description="Protein SirB1 N-terminal" evidence="2">
    <location>
        <begin position="67"/>
        <end position="192"/>
    </location>
</feature>
<dbReference type="PANTHER" id="PTHR31350">
    <property type="entry name" value="SI:DKEY-261L7.2"/>
    <property type="match status" value="1"/>
</dbReference>
<name>A0ABV9YG96_9PSEU</name>
<proteinExistence type="inferred from homology"/>
<comment type="caution">
    <text evidence="3">The sequence shown here is derived from an EMBL/GenBank/DDBJ whole genome shotgun (WGS) entry which is preliminary data.</text>
</comment>
<dbReference type="PANTHER" id="PTHR31350:SF21">
    <property type="entry name" value="F-BOX ONLY PROTEIN 21"/>
    <property type="match status" value="1"/>
</dbReference>
<dbReference type="RefSeq" id="WP_378034209.1">
    <property type="nucleotide sequence ID" value="NZ_JBHSIV010000001.1"/>
</dbReference>
<dbReference type="InterPro" id="IPR032698">
    <property type="entry name" value="SirB1_N"/>
</dbReference>
<dbReference type="EMBL" id="JBHSIV010000001">
    <property type="protein sequence ID" value="MFC5060876.1"/>
    <property type="molecule type" value="Genomic_DNA"/>
</dbReference>
<protein>
    <submittedName>
        <fullName evidence="3">SirB1 family protein</fullName>
    </submittedName>
</protein>
<reference evidence="4" key="1">
    <citation type="journal article" date="2019" name="Int. J. Syst. Evol. Microbiol.">
        <title>The Global Catalogue of Microorganisms (GCM) 10K type strain sequencing project: providing services to taxonomists for standard genome sequencing and annotation.</title>
        <authorList>
            <consortium name="The Broad Institute Genomics Platform"/>
            <consortium name="The Broad Institute Genome Sequencing Center for Infectious Disease"/>
            <person name="Wu L."/>
            <person name="Ma J."/>
        </authorList>
    </citation>
    <scope>NUCLEOTIDE SEQUENCE [LARGE SCALE GENOMIC DNA]</scope>
    <source>
        <strain evidence="4">CGMCC 4.7093</strain>
    </source>
</reference>